<proteinExistence type="predicted"/>
<feature type="transmembrane region" description="Helical" evidence="1">
    <location>
        <begin position="66"/>
        <end position="87"/>
    </location>
</feature>
<sequence>HGARSRPSSVSRHSRQSILRIGDIEGHNGNRPYNILMDFLIFTVTCFEVAVVLGLALIHFSHEEGLMAIIMLFPIVLNCVGVVYFLSDKNERLEMEKAARITCLTDFLQFPVLGPVFTAFKVLTITCGCSKNNNYERIEAIAVKLRQAGGFFSAAPETIIILTVMFSIEQDEDSALTPIQYLEMGAALLFTFTLAESNCYGSLSNYYKMWTDHESGDWRLRNVYLWQKLMLFLHSFTSIASRLMASAAIKAAVLYYWKNQDFIVVLTTVVFTEVGVRIVVHYICRQLKFFVRDREVPSSCYESINYG</sequence>
<dbReference type="Proteomes" id="UP000708208">
    <property type="component" value="Unassembled WGS sequence"/>
</dbReference>
<comment type="caution">
    <text evidence="2">The sequence shown here is derived from an EMBL/GenBank/DDBJ whole genome shotgun (WGS) entry which is preliminary data.</text>
</comment>
<protein>
    <submittedName>
        <fullName evidence="2">Uncharacterized protein</fullName>
    </submittedName>
</protein>
<keyword evidence="1" id="KW-0812">Transmembrane</keyword>
<feature type="non-terminal residue" evidence="2">
    <location>
        <position position="1"/>
    </location>
</feature>
<feature type="transmembrane region" description="Helical" evidence="1">
    <location>
        <begin position="262"/>
        <end position="284"/>
    </location>
</feature>
<keyword evidence="1" id="KW-1133">Transmembrane helix</keyword>
<evidence type="ECO:0000313" key="3">
    <source>
        <dbReference type="Proteomes" id="UP000708208"/>
    </source>
</evidence>
<feature type="transmembrane region" description="Helical" evidence="1">
    <location>
        <begin position="39"/>
        <end position="60"/>
    </location>
</feature>
<accession>A0A8J2PGL9</accession>
<organism evidence="2 3">
    <name type="scientific">Allacma fusca</name>
    <dbReference type="NCBI Taxonomy" id="39272"/>
    <lineage>
        <taxon>Eukaryota</taxon>
        <taxon>Metazoa</taxon>
        <taxon>Ecdysozoa</taxon>
        <taxon>Arthropoda</taxon>
        <taxon>Hexapoda</taxon>
        <taxon>Collembola</taxon>
        <taxon>Symphypleona</taxon>
        <taxon>Sminthuridae</taxon>
        <taxon>Allacma</taxon>
    </lineage>
</organism>
<feature type="non-terminal residue" evidence="2">
    <location>
        <position position="307"/>
    </location>
</feature>
<dbReference type="EMBL" id="CAJVCH010312706">
    <property type="protein sequence ID" value="CAG7786205.1"/>
    <property type="molecule type" value="Genomic_DNA"/>
</dbReference>
<evidence type="ECO:0000313" key="2">
    <source>
        <dbReference type="EMBL" id="CAG7786205.1"/>
    </source>
</evidence>
<reference evidence="2" key="1">
    <citation type="submission" date="2021-06" db="EMBL/GenBank/DDBJ databases">
        <authorList>
            <person name="Hodson N. C."/>
            <person name="Mongue J. A."/>
            <person name="Jaron S. K."/>
        </authorList>
    </citation>
    <scope>NUCLEOTIDE SEQUENCE</scope>
</reference>
<dbReference type="AlphaFoldDB" id="A0A8J2PGL9"/>
<keyword evidence="1" id="KW-0472">Membrane</keyword>
<name>A0A8J2PGL9_9HEXA</name>
<keyword evidence="3" id="KW-1185">Reference proteome</keyword>
<dbReference type="OrthoDB" id="8269177at2759"/>
<evidence type="ECO:0000256" key="1">
    <source>
        <dbReference type="SAM" id="Phobius"/>
    </source>
</evidence>
<gene>
    <name evidence="2" type="ORF">AFUS01_LOCUS24782</name>
</gene>
<feature type="transmembrane region" description="Helical" evidence="1">
    <location>
        <begin position="229"/>
        <end position="256"/>
    </location>
</feature>